<dbReference type="PANTHER" id="PTHR33653">
    <property type="entry name" value="RIBONUCLEASE VAPC2"/>
    <property type="match status" value="1"/>
</dbReference>
<dbReference type="Pfam" id="PF01850">
    <property type="entry name" value="PIN"/>
    <property type="match status" value="1"/>
</dbReference>
<name>A0A1F2P9I3_9EURY</name>
<organism evidence="8 9">
    <name type="scientific">Candidatus Syntropharchaeum caldarium</name>
    <dbReference type="NCBI Taxonomy" id="1838285"/>
    <lineage>
        <taxon>Archaea</taxon>
        <taxon>Methanobacteriati</taxon>
        <taxon>Methanobacteriota</taxon>
        <taxon>Stenosarchaea group</taxon>
        <taxon>Methanomicrobia</taxon>
        <taxon>Methanosarcinales</taxon>
        <taxon>ANME-2 cluster</taxon>
        <taxon>Candidatus Syntropharchaeum</taxon>
    </lineage>
</organism>
<evidence type="ECO:0000256" key="5">
    <source>
        <dbReference type="ARBA" id="ARBA00022842"/>
    </source>
</evidence>
<keyword evidence="2" id="KW-0540">Nuclease</keyword>
<dbReference type="GO" id="GO:0016787">
    <property type="term" value="F:hydrolase activity"/>
    <property type="evidence" value="ECO:0007669"/>
    <property type="project" value="UniProtKB-KW"/>
</dbReference>
<dbReference type="GO" id="GO:0004518">
    <property type="term" value="F:nuclease activity"/>
    <property type="evidence" value="ECO:0007669"/>
    <property type="project" value="UniProtKB-KW"/>
</dbReference>
<dbReference type="CDD" id="cd18686">
    <property type="entry name" value="PIN_VapC-like"/>
    <property type="match status" value="1"/>
</dbReference>
<keyword evidence="5" id="KW-0460">Magnesium</keyword>
<dbReference type="InterPro" id="IPR002716">
    <property type="entry name" value="PIN_dom"/>
</dbReference>
<keyword evidence="9" id="KW-1185">Reference proteome</keyword>
<evidence type="ECO:0000313" key="9">
    <source>
        <dbReference type="Proteomes" id="UP000186940"/>
    </source>
</evidence>
<protein>
    <submittedName>
        <fullName evidence="8">Twitching motility protein PilT</fullName>
    </submittedName>
</protein>
<dbReference type="GO" id="GO:0046872">
    <property type="term" value="F:metal ion binding"/>
    <property type="evidence" value="ECO:0007669"/>
    <property type="project" value="UniProtKB-KW"/>
</dbReference>
<dbReference type="Proteomes" id="UP000186940">
    <property type="component" value="Unassembled WGS sequence"/>
</dbReference>
<accession>A0A1F2P9I3</accession>
<dbReference type="AlphaFoldDB" id="A0A1F2P9I3"/>
<evidence type="ECO:0000256" key="2">
    <source>
        <dbReference type="ARBA" id="ARBA00022722"/>
    </source>
</evidence>
<keyword evidence="3" id="KW-0479">Metal-binding</keyword>
<dbReference type="InterPro" id="IPR050556">
    <property type="entry name" value="Type_II_TA_system_RNase"/>
</dbReference>
<dbReference type="Gene3D" id="3.40.50.1010">
    <property type="entry name" value="5'-nuclease"/>
    <property type="match status" value="1"/>
</dbReference>
<evidence type="ECO:0000256" key="4">
    <source>
        <dbReference type="ARBA" id="ARBA00022801"/>
    </source>
</evidence>
<evidence type="ECO:0000259" key="7">
    <source>
        <dbReference type="Pfam" id="PF01850"/>
    </source>
</evidence>
<keyword evidence="4" id="KW-0378">Hydrolase</keyword>
<evidence type="ECO:0000313" key="8">
    <source>
        <dbReference type="EMBL" id="OFV67256.1"/>
    </source>
</evidence>
<gene>
    <name evidence="8" type="ORF">SCAL_001525</name>
</gene>
<evidence type="ECO:0000256" key="1">
    <source>
        <dbReference type="ARBA" id="ARBA00001946"/>
    </source>
</evidence>
<dbReference type="STRING" id="1838285.SCAL_001525"/>
<comment type="cofactor">
    <cofactor evidence="1">
        <name>Mg(2+)</name>
        <dbReference type="ChEBI" id="CHEBI:18420"/>
    </cofactor>
</comment>
<dbReference type="EMBL" id="LYOS01000005">
    <property type="protein sequence ID" value="OFV67256.1"/>
    <property type="molecule type" value="Genomic_DNA"/>
</dbReference>
<dbReference type="InterPro" id="IPR029060">
    <property type="entry name" value="PIN-like_dom_sf"/>
</dbReference>
<evidence type="ECO:0000256" key="6">
    <source>
        <dbReference type="ARBA" id="ARBA00038093"/>
    </source>
</evidence>
<reference evidence="8" key="1">
    <citation type="submission" date="2016-05" db="EMBL/GenBank/DDBJ databases">
        <title>Microbial consortia oxidize butane by reversing methanogenesis.</title>
        <authorList>
            <person name="Laso-Perez R."/>
            <person name="Richter M."/>
            <person name="Wegener G."/>
            <person name="Musat F."/>
        </authorList>
    </citation>
    <scope>NUCLEOTIDE SEQUENCE [LARGE SCALE GENOMIC DNA]</scope>
    <source>
        <strain evidence="8">BOX2</strain>
    </source>
</reference>
<comment type="similarity">
    <text evidence="6">Belongs to the PINc/VapC protein family.</text>
</comment>
<dbReference type="PANTHER" id="PTHR33653:SF1">
    <property type="entry name" value="RIBONUCLEASE VAPC2"/>
    <property type="match status" value="1"/>
</dbReference>
<feature type="domain" description="PIN" evidence="7">
    <location>
        <begin position="2"/>
        <end position="116"/>
    </location>
</feature>
<sequence>MILIDSYGWIEYFADGPLSDKYADYIKEVDEESAITPAIVVYEVYRKIKNEVNEEAALEAYAQMMRTRIISLDDNLAITAADFSLIYEFGMADAIVYATARSEGAIVVTSDKHFKGLEGVEFIE</sequence>
<proteinExistence type="inferred from homology"/>
<evidence type="ECO:0000256" key="3">
    <source>
        <dbReference type="ARBA" id="ARBA00022723"/>
    </source>
</evidence>
<comment type="caution">
    <text evidence="8">The sequence shown here is derived from an EMBL/GenBank/DDBJ whole genome shotgun (WGS) entry which is preliminary data.</text>
</comment>
<dbReference type="SUPFAM" id="SSF88723">
    <property type="entry name" value="PIN domain-like"/>
    <property type="match status" value="1"/>
</dbReference>